<feature type="compositionally biased region" description="Gly residues" evidence="1">
    <location>
        <begin position="9"/>
        <end position="18"/>
    </location>
</feature>
<protein>
    <submittedName>
        <fullName evidence="2">Uncharacterized protein</fullName>
    </submittedName>
</protein>
<dbReference type="KEGG" id="sals:SLNWT_3876"/>
<sequence>MRGGERICGEGGDGSGIGKGRRSRPLRGGSTPLRVRGFAVDFRRLPAAAGGFPVRGGPVPGPPVPGPPVRGSPVPGPPVRGPPVRGLPYEGFRTRASVRGLPYEGFRYEDFRGSGGTGDRTRRVGKEGAGGVPGAGVAAGAGAVLRGQRLQEADHTRPKSMWSRVTSGRLLCMGPVEHRAFGASTMLSGARALTCGG</sequence>
<proteinExistence type="predicted"/>
<keyword evidence="3" id="KW-1185">Reference proteome</keyword>
<accession>A0A0B5F1P7</accession>
<evidence type="ECO:0000256" key="1">
    <source>
        <dbReference type="SAM" id="MobiDB-lite"/>
    </source>
</evidence>
<reference evidence="2 3" key="1">
    <citation type="submission" date="2015-01" db="EMBL/GenBank/DDBJ databases">
        <title>Enhanced salinomycin production by adjusting the supply of polyketide extender units in Streptomyce albus DSM 41398.</title>
        <authorList>
            <person name="Lu C."/>
        </authorList>
    </citation>
    <scope>NUCLEOTIDE SEQUENCE [LARGE SCALE GENOMIC DNA]</scope>
    <source>
        <strain evidence="3">ATCC 21838 / DSM 41398 / FERM P-419 / JCM 4703 / NBRC 107858</strain>
    </source>
</reference>
<dbReference type="EMBL" id="CP010519">
    <property type="protein sequence ID" value="AJE84252.1"/>
    <property type="molecule type" value="Genomic_DNA"/>
</dbReference>
<name>A0A0B5F1P7_STRA4</name>
<evidence type="ECO:0000313" key="3">
    <source>
        <dbReference type="Proteomes" id="UP000031523"/>
    </source>
</evidence>
<gene>
    <name evidence="2" type="ORF">SLNWT_3876</name>
</gene>
<feature type="region of interest" description="Disordered" evidence="1">
    <location>
        <begin position="53"/>
        <end position="87"/>
    </location>
</feature>
<feature type="region of interest" description="Disordered" evidence="1">
    <location>
        <begin position="1"/>
        <end position="32"/>
    </location>
</feature>
<evidence type="ECO:0000313" key="2">
    <source>
        <dbReference type="EMBL" id="AJE84252.1"/>
    </source>
</evidence>
<feature type="compositionally biased region" description="Pro residues" evidence="1">
    <location>
        <begin position="59"/>
        <end position="81"/>
    </location>
</feature>
<dbReference type="Proteomes" id="UP000031523">
    <property type="component" value="Chromosome"/>
</dbReference>
<organism evidence="2 3">
    <name type="scientific">Streptomyces albus (strain ATCC 21838 / DSM 41398 / FERM P-419 / JCM 4703 / NBRC 107858)</name>
    <dbReference type="NCBI Taxonomy" id="1081613"/>
    <lineage>
        <taxon>Bacteria</taxon>
        <taxon>Bacillati</taxon>
        <taxon>Actinomycetota</taxon>
        <taxon>Actinomycetes</taxon>
        <taxon>Kitasatosporales</taxon>
        <taxon>Streptomycetaceae</taxon>
        <taxon>Streptomyces</taxon>
    </lineage>
</organism>
<dbReference type="AlphaFoldDB" id="A0A0B5F1P7"/>